<reference evidence="6 7" key="1">
    <citation type="journal article" date="2017" name="ISME J.">
        <title>Energy and carbon metabolisms in a deep terrestrial subsurface fluid microbial community.</title>
        <authorList>
            <person name="Momper L."/>
            <person name="Jungbluth S.P."/>
            <person name="Lee M.D."/>
            <person name="Amend J.P."/>
        </authorList>
    </citation>
    <scope>NUCLEOTIDE SEQUENCE [LARGE SCALE GENOMIC DNA]</scope>
    <source>
        <strain evidence="6">SURF_5</strain>
    </source>
</reference>
<protein>
    <submittedName>
        <fullName evidence="6">Energy-coupling factor transporter transmembrane protein EcfT</fullName>
    </submittedName>
</protein>
<sequence length="224" mass="25794">MTLFSMAAFAAREPWTLSVLLVLNFSLYLLSRMKLVDLWRDIRFFLVQAVIVVILYFLRFGAEGLYPGLRVSMQIFLFFMPGAIFLRTTNSLQLIRSLRRFLSPRFSFVVLCSFRFIPVFFREFQEIAMAQRLRGAPLSPRKMLNPRNWKYAADCLFIPLIVRALRTADEAALSAEARGMRSGADPSFHQQYLFVTPPGQAVQTVPRHPAMRCKGVNNECSYCD</sequence>
<feature type="transmembrane region" description="Helical" evidence="5">
    <location>
        <begin position="14"/>
        <end position="30"/>
    </location>
</feature>
<keyword evidence="2 5" id="KW-0812">Transmembrane</keyword>
<evidence type="ECO:0000256" key="4">
    <source>
        <dbReference type="ARBA" id="ARBA00023136"/>
    </source>
</evidence>
<evidence type="ECO:0000256" key="2">
    <source>
        <dbReference type="ARBA" id="ARBA00022692"/>
    </source>
</evidence>
<gene>
    <name evidence="6" type="ORF">C4520_20340</name>
</gene>
<name>A0A3A4NEN0_ABYX5</name>
<organism evidence="6 7">
    <name type="scientific">Abyssobacteria bacterium (strain SURF_5)</name>
    <dbReference type="NCBI Taxonomy" id="2093360"/>
    <lineage>
        <taxon>Bacteria</taxon>
        <taxon>Pseudomonadati</taxon>
        <taxon>Candidatus Hydrogenedentota</taxon>
        <taxon>Candidatus Abyssobacteria</taxon>
    </lineage>
</organism>
<comment type="caution">
    <text evidence="6">The sequence shown here is derived from an EMBL/GenBank/DDBJ whole genome shotgun (WGS) entry which is preliminary data.</text>
</comment>
<proteinExistence type="predicted"/>
<evidence type="ECO:0000256" key="3">
    <source>
        <dbReference type="ARBA" id="ARBA00022989"/>
    </source>
</evidence>
<accession>A0A3A4NEN0</accession>
<evidence type="ECO:0000256" key="5">
    <source>
        <dbReference type="SAM" id="Phobius"/>
    </source>
</evidence>
<evidence type="ECO:0000313" key="7">
    <source>
        <dbReference type="Proteomes" id="UP000265882"/>
    </source>
</evidence>
<evidence type="ECO:0000256" key="1">
    <source>
        <dbReference type="ARBA" id="ARBA00004141"/>
    </source>
</evidence>
<dbReference type="PANTHER" id="PTHR33514">
    <property type="entry name" value="PROTEIN ABCI12, CHLOROPLASTIC"/>
    <property type="match status" value="1"/>
</dbReference>
<dbReference type="PANTHER" id="PTHR33514:SF13">
    <property type="entry name" value="PROTEIN ABCI12, CHLOROPLASTIC"/>
    <property type="match status" value="1"/>
</dbReference>
<evidence type="ECO:0000313" key="6">
    <source>
        <dbReference type="EMBL" id="RJP15300.1"/>
    </source>
</evidence>
<dbReference type="Pfam" id="PF02361">
    <property type="entry name" value="CbiQ"/>
    <property type="match status" value="1"/>
</dbReference>
<dbReference type="Proteomes" id="UP000265882">
    <property type="component" value="Unassembled WGS sequence"/>
</dbReference>
<keyword evidence="3 5" id="KW-1133">Transmembrane helix</keyword>
<dbReference type="EMBL" id="QZKU01000136">
    <property type="protein sequence ID" value="RJP15300.1"/>
    <property type="molecule type" value="Genomic_DNA"/>
</dbReference>
<dbReference type="CDD" id="cd16914">
    <property type="entry name" value="EcfT"/>
    <property type="match status" value="1"/>
</dbReference>
<dbReference type="AlphaFoldDB" id="A0A3A4NEN0"/>
<dbReference type="InterPro" id="IPR003339">
    <property type="entry name" value="ABC/ECF_trnsptr_transmembrane"/>
</dbReference>
<comment type="subcellular location">
    <subcellularLocation>
        <location evidence="1">Membrane</location>
        <topology evidence="1">Multi-pass membrane protein</topology>
    </subcellularLocation>
</comment>
<dbReference type="GO" id="GO:0005886">
    <property type="term" value="C:plasma membrane"/>
    <property type="evidence" value="ECO:0007669"/>
    <property type="project" value="TreeGrafter"/>
</dbReference>
<keyword evidence="4 5" id="KW-0472">Membrane</keyword>
<feature type="transmembrane region" description="Helical" evidence="5">
    <location>
        <begin position="42"/>
        <end position="59"/>
    </location>
</feature>
<feature type="transmembrane region" description="Helical" evidence="5">
    <location>
        <begin position="101"/>
        <end position="121"/>
    </location>
</feature>
<feature type="transmembrane region" description="Helical" evidence="5">
    <location>
        <begin position="71"/>
        <end position="89"/>
    </location>
</feature>